<reference evidence="1" key="1">
    <citation type="submission" date="2014-11" db="EMBL/GenBank/DDBJ databases">
        <authorList>
            <person name="Amaro Gonzalez C."/>
        </authorList>
    </citation>
    <scope>NUCLEOTIDE SEQUENCE</scope>
</reference>
<accession>A0A0E9UTW6</accession>
<dbReference type="EMBL" id="GBXM01039366">
    <property type="protein sequence ID" value="JAH69211.1"/>
    <property type="molecule type" value="Transcribed_RNA"/>
</dbReference>
<name>A0A0E9UTW6_ANGAN</name>
<sequence length="47" mass="5230">MQCLHNSASALHGLQQLKEAEPGRMHLRSTFLFTPELFVCCSDEVGP</sequence>
<proteinExistence type="predicted"/>
<evidence type="ECO:0000313" key="1">
    <source>
        <dbReference type="EMBL" id="JAH69211.1"/>
    </source>
</evidence>
<organism evidence="1">
    <name type="scientific">Anguilla anguilla</name>
    <name type="common">European freshwater eel</name>
    <name type="synonym">Muraena anguilla</name>
    <dbReference type="NCBI Taxonomy" id="7936"/>
    <lineage>
        <taxon>Eukaryota</taxon>
        <taxon>Metazoa</taxon>
        <taxon>Chordata</taxon>
        <taxon>Craniata</taxon>
        <taxon>Vertebrata</taxon>
        <taxon>Euteleostomi</taxon>
        <taxon>Actinopterygii</taxon>
        <taxon>Neopterygii</taxon>
        <taxon>Teleostei</taxon>
        <taxon>Anguilliformes</taxon>
        <taxon>Anguillidae</taxon>
        <taxon>Anguilla</taxon>
    </lineage>
</organism>
<reference evidence="1" key="2">
    <citation type="journal article" date="2015" name="Fish Shellfish Immunol.">
        <title>Early steps in the European eel (Anguilla anguilla)-Vibrio vulnificus interaction in the gills: Role of the RtxA13 toxin.</title>
        <authorList>
            <person name="Callol A."/>
            <person name="Pajuelo D."/>
            <person name="Ebbesson L."/>
            <person name="Teles M."/>
            <person name="MacKenzie S."/>
            <person name="Amaro C."/>
        </authorList>
    </citation>
    <scope>NUCLEOTIDE SEQUENCE</scope>
</reference>
<dbReference type="AlphaFoldDB" id="A0A0E9UTW6"/>
<protein>
    <submittedName>
        <fullName evidence="1">Uncharacterized protein</fullName>
    </submittedName>
</protein>